<name>A0A561XNQ4_ACIDE</name>
<evidence type="ECO:0000256" key="2">
    <source>
        <dbReference type="ARBA" id="ARBA00023015"/>
    </source>
</evidence>
<comment type="similarity">
    <text evidence="1">Belongs to the LysR transcriptional regulatory family.</text>
</comment>
<dbReference type="GO" id="GO:0003700">
    <property type="term" value="F:DNA-binding transcription factor activity"/>
    <property type="evidence" value="ECO:0007669"/>
    <property type="project" value="InterPro"/>
</dbReference>
<dbReference type="GeneID" id="51111848"/>
<dbReference type="Pfam" id="PF00126">
    <property type="entry name" value="HTH_1"/>
    <property type="match status" value="1"/>
</dbReference>
<dbReference type="Proteomes" id="UP000321485">
    <property type="component" value="Unassembled WGS sequence"/>
</dbReference>
<dbReference type="GO" id="GO:0006351">
    <property type="term" value="P:DNA-templated transcription"/>
    <property type="evidence" value="ECO:0007669"/>
    <property type="project" value="TreeGrafter"/>
</dbReference>
<dbReference type="Gene3D" id="1.10.10.10">
    <property type="entry name" value="Winged helix-like DNA-binding domain superfamily/Winged helix DNA-binding domain"/>
    <property type="match status" value="1"/>
</dbReference>
<dbReference type="SUPFAM" id="SSF53850">
    <property type="entry name" value="Periplasmic binding protein-like II"/>
    <property type="match status" value="1"/>
</dbReference>
<evidence type="ECO:0000256" key="3">
    <source>
        <dbReference type="ARBA" id="ARBA00023125"/>
    </source>
</evidence>
<dbReference type="InterPro" id="IPR036388">
    <property type="entry name" value="WH-like_DNA-bd_sf"/>
</dbReference>
<dbReference type="GO" id="GO:0043565">
    <property type="term" value="F:sequence-specific DNA binding"/>
    <property type="evidence" value="ECO:0007669"/>
    <property type="project" value="TreeGrafter"/>
</dbReference>
<gene>
    <name evidence="6" type="ORF">ATF69_2790</name>
</gene>
<dbReference type="CDD" id="cd08422">
    <property type="entry name" value="PBP2_CrgA_like"/>
    <property type="match status" value="1"/>
</dbReference>
<keyword evidence="4" id="KW-0804">Transcription</keyword>
<dbReference type="EMBL" id="VJWE01000013">
    <property type="protein sequence ID" value="TWG37740.1"/>
    <property type="molecule type" value="Genomic_DNA"/>
</dbReference>
<comment type="caution">
    <text evidence="6">The sequence shown here is derived from an EMBL/GenBank/DDBJ whole genome shotgun (WGS) entry which is preliminary data.</text>
</comment>
<dbReference type="PANTHER" id="PTHR30537:SF3">
    <property type="entry name" value="TRANSCRIPTIONAL REGULATORY PROTEIN"/>
    <property type="match status" value="1"/>
</dbReference>
<feature type="domain" description="HTH lysR-type" evidence="5">
    <location>
        <begin position="20"/>
        <end position="66"/>
    </location>
</feature>
<evidence type="ECO:0000259" key="5">
    <source>
        <dbReference type="PROSITE" id="PS50931"/>
    </source>
</evidence>
<evidence type="ECO:0000313" key="6">
    <source>
        <dbReference type="EMBL" id="TWG37740.1"/>
    </source>
</evidence>
<reference evidence="6 7" key="1">
    <citation type="journal article" date="2015" name="Stand. Genomic Sci.">
        <title>Genomic Encyclopedia of Bacterial and Archaeal Type Strains, Phase III: the genomes of soil and plant-associated and newly described type strains.</title>
        <authorList>
            <person name="Whitman W.B."/>
            <person name="Woyke T."/>
            <person name="Klenk H.P."/>
            <person name="Zhou Y."/>
            <person name="Lilburn T.G."/>
            <person name="Beck B.J."/>
            <person name="De Vos P."/>
            <person name="Vandamme P."/>
            <person name="Eisen J.A."/>
            <person name="Garrity G."/>
            <person name="Hugenholtz P."/>
            <person name="Kyrpides N.C."/>
        </authorList>
    </citation>
    <scope>NUCLEOTIDE SEQUENCE [LARGE SCALE GENOMIC DNA]</scope>
    <source>
        <strain evidence="6 7">DSM 64</strain>
    </source>
</reference>
<dbReference type="InterPro" id="IPR000847">
    <property type="entry name" value="LysR_HTH_N"/>
</dbReference>
<dbReference type="SUPFAM" id="SSF46785">
    <property type="entry name" value="Winged helix' DNA-binding domain"/>
    <property type="match status" value="1"/>
</dbReference>
<keyword evidence="3" id="KW-0238">DNA-binding</keyword>
<sequence>MDQPDRHDIGWELYRSYLGVLREGSLSGAARALGVTQPTVGRHIAALEQALGLVLFTRSQQGLLPTEAALALRSYAEAMGHSAAALVRAADSQGDGVRGTVRVSASEVMGVEVLPPLLAQLQAEHPALTVELVLSNRVHDLLQREADIAIRMTEPRQDALIARRVGTIPLGLYAHPRYIAAQGMPATLAELAQHRLIGFDAETPFLRAAQKALPVWRRDRFAVRSDSDVAQLAFIRAGAGIGICQEALARRSAPALVRVLPQQLQYGLETWVVMHEDLRASPRCRRTFDALVVGLEQYLVEGPGSDESGD</sequence>
<protein>
    <submittedName>
        <fullName evidence="6">LysR family transcriptional regulator</fullName>
    </submittedName>
</protein>
<dbReference type="PRINTS" id="PR00039">
    <property type="entry name" value="HTHLYSR"/>
</dbReference>
<dbReference type="Pfam" id="PF03466">
    <property type="entry name" value="LysR_substrate"/>
    <property type="match status" value="1"/>
</dbReference>
<dbReference type="InterPro" id="IPR036390">
    <property type="entry name" value="WH_DNA-bd_sf"/>
</dbReference>
<dbReference type="AlphaFoldDB" id="A0A561XNQ4"/>
<dbReference type="InterPro" id="IPR058163">
    <property type="entry name" value="LysR-type_TF_proteobact-type"/>
</dbReference>
<evidence type="ECO:0000256" key="4">
    <source>
        <dbReference type="ARBA" id="ARBA00023163"/>
    </source>
</evidence>
<keyword evidence="2" id="KW-0805">Transcription regulation</keyword>
<dbReference type="RefSeq" id="WP_108498129.1">
    <property type="nucleotide sequence ID" value="NZ_CAXUSK020000001.1"/>
</dbReference>
<proteinExistence type="inferred from homology"/>
<evidence type="ECO:0000313" key="7">
    <source>
        <dbReference type="Proteomes" id="UP000321485"/>
    </source>
</evidence>
<organism evidence="6 7">
    <name type="scientific">Acidovorax delafieldii</name>
    <name type="common">Pseudomonas delafieldii</name>
    <dbReference type="NCBI Taxonomy" id="47920"/>
    <lineage>
        <taxon>Bacteria</taxon>
        <taxon>Pseudomonadati</taxon>
        <taxon>Pseudomonadota</taxon>
        <taxon>Betaproteobacteria</taxon>
        <taxon>Burkholderiales</taxon>
        <taxon>Comamonadaceae</taxon>
        <taxon>Acidovorax</taxon>
    </lineage>
</organism>
<dbReference type="PANTHER" id="PTHR30537">
    <property type="entry name" value="HTH-TYPE TRANSCRIPTIONAL REGULATOR"/>
    <property type="match status" value="1"/>
</dbReference>
<dbReference type="PROSITE" id="PS50931">
    <property type="entry name" value="HTH_LYSR"/>
    <property type="match status" value="1"/>
</dbReference>
<accession>A0A561XNQ4</accession>
<dbReference type="InterPro" id="IPR005119">
    <property type="entry name" value="LysR_subst-bd"/>
</dbReference>
<dbReference type="Gene3D" id="3.40.190.290">
    <property type="match status" value="1"/>
</dbReference>
<evidence type="ECO:0000256" key="1">
    <source>
        <dbReference type="ARBA" id="ARBA00009437"/>
    </source>
</evidence>